<keyword evidence="2 5" id="KW-0812">Transmembrane</keyword>
<dbReference type="PANTHER" id="PTHR47804">
    <property type="entry name" value="60S RIBOSOMAL PROTEIN L19"/>
    <property type="match status" value="1"/>
</dbReference>
<evidence type="ECO:0000256" key="1">
    <source>
        <dbReference type="ARBA" id="ARBA00004141"/>
    </source>
</evidence>
<comment type="subcellular location">
    <subcellularLocation>
        <location evidence="1">Membrane</location>
        <topology evidence="1">Multi-pass membrane protein</topology>
    </subcellularLocation>
</comment>
<dbReference type="RefSeq" id="WP_174223905.1">
    <property type="nucleotide sequence ID" value="NZ_CAAAIY010000053.1"/>
</dbReference>
<evidence type="ECO:0000256" key="5">
    <source>
        <dbReference type="SAM" id="Phobius"/>
    </source>
</evidence>
<feature type="transmembrane region" description="Helical" evidence="5">
    <location>
        <begin position="115"/>
        <end position="132"/>
    </location>
</feature>
<dbReference type="EMBL" id="LNXU01000025">
    <property type="protein sequence ID" value="KTC71781.1"/>
    <property type="molecule type" value="Genomic_DNA"/>
</dbReference>
<feature type="transmembrane region" description="Helical" evidence="5">
    <location>
        <begin position="70"/>
        <end position="87"/>
    </location>
</feature>
<comment type="caution">
    <text evidence="6">The sequence shown here is derived from an EMBL/GenBank/DDBJ whole genome shotgun (WGS) entry which is preliminary data.</text>
</comment>
<dbReference type="Proteomes" id="UP000054695">
    <property type="component" value="Unassembled WGS sequence"/>
</dbReference>
<sequence>MSLSRYNFPIEMTRQKTIMAARMAIGTIISFIITTYFTLVEPTWVYISLFIILFEQHTIGASLTRCSMRAFATISSALYSLIIIFLFHNNYLMNLIGFVVGIFLYTYLFLGTKKSYIGILGCVTLAICLINYNNFSYVFIRPTNVIIGILIGFFTLRFFFPSRATKMLILEMQEFLAEYATLSIYLANIDDSTTDLPERLTQCESNILALIPHFQTLISETRVEIGKDSGFTQVAADILQSFRHIFRYYASIIALILYKGVILNEKDREHFIFLSNAMIQLKENLSYLKHTRNLVAAPDLMPQKDENLLSLMLSLLVTECSSLEIKINKLIRMAKVVKLE</sequence>
<feature type="transmembrane region" description="Helical" evidence="5">
    <location>
        <begin position="44"/>
        <end position="63"/>
    </location>
</feature>
<evidence type="ECO:0000256" key="3">
    <source>
        <dbReference type="ARBA" id="ARBA00022989"/>
    </source>
</evidence>
<dbReference type="InterPro" id="IPR006726">
    <property type="entry name" value="PHBA_efflux_AaeB/fusaric-R"/>
</dbReference>
<dbReference type="STRING" id="447.Lboz_2394"/>
<keyword evidence="4 5" id="KW-0472">Membrane</keyword>
<evidence type="ECO:0000256" key="2">
    <source>
        <dbReference type="ARBA" id="ARBA00022692"/>
    </source>
</evidence>
<keyword evidence="3 5" id="KW-1133">Transmembrane helix</keyword>
<proteinExistence type="predicted"/>
<dbReference type="AlphaFoldDB" id="A0A0W0RL85"/>
<protein>
    <submittedName>
        <fullName evidence="6">Inner membrane protein</fullName>
    </submittedName>
</protein>
<dbReference type="Pfam" id="PF04632">
    <property type="entry name" value="FUSC"/>
    <property type="match status" value="1"/>
</dbReference>
<evidence type="ECO:0000313" key="6">
    <source>
        <dbReference type="EMBL" id="KTC71781.1"/>
    </source>
</evidence>
<evidence type="ECO:0000256" key="4">
    <source>
        <dbReference type="ARBA" id="ARBA00023136"/>
    </source>
</evidence>
<feature type="transmembrane region" description="Helical" evidence="5">
    <location>
        <begin position="93"/>
        <end position="110"/>
    </location>
</feature>
<organism evidence="6 7">
    <name type="scientific">Legionella bozemanae</name>
    <name type="common">Fluoribacter bozemanae</name>
    <dbReference type="NCBI Taxonomy" id="447"/>
    <lineage>
        <taxon>Bacteria</taxon>
        <taxon>Pseudomonadati</taxon>
        <taxon>Pseudomonadota</taxon>
        <taxon>Gammaproteobacteria</taxon>
        <taxon>Legionellales</taxon>
        <taxon>Legionellaceae</taxon>
        <taxon>Legionella</taxon>
    </lineage>
</organism>
<accession>A0A0W0RL85</accession>
<evidence type="ECO:0000313" key="7">
    <source>
        <dbReference type="Proteomes" id="UP000054695"/>
    </source>
</evidence>
<reference evidence="6 7" key="1">
    <citation type="submission" date="2015-11" db="EMBL/GenBank/DDBJ databases">
        <title>Genomic analysis of 38 Legionella species identifies large and diverse effector repertoires.</title>
        <authorList>
            <person name="Burstein D."/>
            <person name="Amaro F."/>
            <person name="Zusman T."/>
            <person name="Lifshitz Z."/>
            <person name="Cohen O."/>
            <person name="Gilbert J.A."/>
            <person name="Pupko T."/>
            <person name="Shuman H.A."/>
            <person name="Segal G."/>
        </authorList>
    </citation>
    <scope>NUCLEOTIDE SEQUENCE [LARGE SCALE GENOMIC DNA]</scope>
    <source>
        <strain evidence="6 7">WIGA</strain>
    </source>
</reference>
<dbReference type="PATRIC" id="fig|447.4.peg.2541"/>
<dbReference type="InterPro" id="IPR052430">
    <property type="entry name" value="IVT-Associated"/>
</dbReference>
<keyword evidence="7" id="KW-1185">Reference proteome</keyword>
<name>A0A0W0RL85_LEGBO</name>
<feature type="transmembrane region" description="Helical" evidence="5">
    <location>
        <begin position="20"/>
        <end position="38"/>
    </location>
</feature>
<gene>
    <name evidence="6" type="primary">yeeA</name>
    <name evidence="6" type="ORF">Lboz_2394</name>
</gene>
<feature type="transmembrane region" description="Helical" evidence="5">
    <location>
        <begin position="138"/>
        <end position="160"/>
    </location>
</feature>
<dbReference type="GO" id="GO:0016020">
    <property type="term" value="C:membrane"/>
    <property type="evidence" value="ECO:0007669"/>
    <property type="project" value="UniProtKB-SubCell"/>
</dbReference>
<dbReference type="PANTHER" id="PTHR47804:SF3">
    <property type="entry name" value="PROTEIN BRE4"/>
    <property type="match status" value="1"/>
</dbReference>